<comment type="caution">
    <text evidence="1">The sequence shown here is derived from an EMBL/GenBank/DDBJ whole genome shotgun (WGS) entry which is preliminary data.</text>
</comment>
<organism evidence="1 2">
    <name type="scientific">Pedobacter africanus</name>
    <dbReference type="NCBI Taxonomy" id="151894"/>
    <lineage>
        <taxon>Bacteria</taxon>
        <taxon>Pseudomonadati</taxon>
        <taxon>Bacteroidota</taxon>
        <taxon>Sphingobacteriia</taxon>
        <taxon>Sphingobacteriales</taxon>
        <taxon>Sphingobacteriaceae</taxon>
        <taxon>Pedobacter</taxon>
    </lineage>
</organism>
<keyword evidence="2" id="KW-1185">Reference proteome</keyword>
<reference evidence="1" key="1">
    <citation type="submission" date="2023-07" db="EMBL/GenBank/DDBJ databases">
        <title>Sorghum-associated microbial communities from plants grown in Nebraska, USA.</title>
        <authorList>
            <person name="Schachtman D."/>
        </authorList>
    </citation>
    <scope>NUCLEOTIDE SEQUENCE</scope>
    <source>
        <strain evidence="1">2697</strain>
    </source>
</reference>
<sequence length="443" mass="49446">MKNPYILLFLIVVVNTSCKKFLEVKPKGIILPEKVADYEGLLNAPSMTKTFPINLLDFTDDNFNTFEATIQSPTANGYYWRPVITINEKANPDVWGPLYRCIYSANVIINGVKGATDGTDAQKQSIYAEALMVRAGCYMDLLTVFAKAYDPATAGSDPGLSLVSSTDVNDKVPGRSSLKATLDAMIADVVLAAEALPVSNINRYRATKYAAYGLLSRIYLYMGDYVNTKKYTDLALQGPHTLLNYNAYATYTNVPVYDLNPEVLWQRAAVSGSPTFMLYSTDLKSYFDATDIRYSFLTVTNNNGLGRAGFSGVYNFGITYPEMYLTRAELLAREGKFNEAMAVVNTIRKNRIRTASYADQSATSAEEALVKVLAERRRELAYSGLRWFDMKRLDREGRMPEIKRINPTTQAVDASLPPHSPKYTFEIPIRVSAFNPGMELNHK</sequence>
<dbReference type="EMBL" id="JAVDTF010000001">
    <property type="protein sequence ID" value="MDR6783418.1"/>
    <property type="molecule type" value="Genomic_DNA"/>
</dbReference>
<proteinExistence type="predicted"/>
<protein>
    <submittedName>
        <fullName evidence="1">Uncharacterized protein</fullName>
    </submittedName>
</protein>
<accession>A0ACC6KVM0</accession>
<evidence type="ECO:0000313" key="2">
    <source>
        <dbReference type="Proteomes" id="UP001246858"/>
    </source>
</evidence>
<dbReference type="Proteomes" id="UP001246858">
    <property type="component" value="Unassembled WGS sequence"/>
</dbReference>
<gene>
    <name evidence="1" type="ORF">J2X78_001970</name>
</gene>
<name>A0ACC6KVM0_9SPHI</name>
<evidence type="ECO:0000313" key="1">
    <source>
        <dbReference type="EMBL" id="MDR6783418.1"/>
    </source>
</evidence>